<organism evidence="2 3">
    <name type="scientific">Phytophthora palmivora</name>
    <dbReference type="NCBI Taxonomy" id="4796"/>
    <lineage>
        <taxon>Eukaryota</taxon>
        <taxon>Sar</taxon>
        <taxon>Stramenopiles</taxon>
        <taxon>Oomycota</taxon>
        <taxon>Peronosporomycetes</taxon>
        <taxon>Peronosporales</taxon>
        <taxon>Peronosporaceae</taxon>
        <taxon>Phytophthora</taxon>
    </lineage>
</organism>
<dbReference type="EMBL" id="NCKW01002090">
    <property type="protein sequence ID" value="POM78234.1"/>
    <property type="molecule type" value="Genomic_DNA"/>
</dbReference>
<keyword evidence="3" id="KW-1185">Reference proteome</keyword>
<proteinExistence type="predicted"/>
<accession>A0A2P4YK95</accession>
<reference evidence="2 3" key="1">
    <citation type="journal article" date="2017" name="Genome Biol. Evol.">
        <title>Phytophthora megakarya and P. palmivora, closely related causal agents of cacao black pod rot, underwent increases in genome sizes and gene numbers by different mechanisms.</title>
        <authorList>
            <person name="Ali S.S."/>
            <person name="Shao J."/>
            <person name="Lary D.J."/>
            <person name="Kronmiller B."/>
            <person name="Shen D."/>
            <person name="Strem M.D."/>
            <person name="Amoako-Attah I."/>
            <person name="Akrofi A.Y."/>
            <person name="Begoude B.A."/>
            <person name="Ten Hoopen G.M."/>
            <person name="Coulibaly K."/>
            <person name="Kebe B.I."/>
            <person name="Melnick R.L."/>
            <person name="Guiltinan M.J."/>
            <person name="Tyler B.M."/>
            <person name="Meinhardt L.W."/>
            <person name="Bailey B.A."/>
        </authorList>
    </citation>
    <scope>NUCLEOTIDE SEQUENCE [LARGE SCALE GENOMIC DNA]</scope>
    <source>
        <strain evidence="3">sbr112.9</strain>
    </source>
</reference>
<evidence type="ECO:0000313" key="3">
    <source>
        <dbReference type="Proteomes" id="UP000237271"/>
    </source>
</evidence>
<sequence length="111" mass="12536">MVPFAHGLLTFIKDMCRFTPFIIYNLDETAICFDTPTKHVWAERGHKGSAKVKYAEKHSARLTAVMTIRVDGKKLLILFVVKGKPGGTIEMDELPNYPQGQGHGYRVQEND</sequence>
<comment type="caution">
    <text evidence="2">The sequence shown here is derived from an EMBL/GenBank/DDBJ whole genome shotgun (WGS) entry which is preliminary data.</text>
</comment>
<feature type="region of interest" description="Disordered" evidence="1">
    <location>
        <begin position="91"/>
        <end position="111"/>
    </location>
</feature>
<name>A0A2P4YK95_9STRA</name>
<evidence type="ECO:0000313" key="2">
    <source>
        <dbReference type="EMBL" id="POM78234.1"/>
    </source>
</evidence>
<dbReference type="AlphaFoldDB" id="A0A2P4YK95"/>
<gene>
    <name evidence="2" type="ORF">PHPALM_4254</name>
</gene>
<dbReference type="OrthoDB" id="120801at2759"/>
<protein>
    <submittedName>
        <fullName evidence="2">Uncharacterized protein</fullName>
    </submittedName>
</protein>
<dbReference type="Proteomes" id="UP000237271">
    <property type="component" value="Unassembled WGS sequence"/>
</dbReference>
<evidence type="ECO:0000256" key="1">
    <source>
        <dbReference type="SAM" id="MobiDB-lite"/>
    </source>
</evidence>